<evidence type="ECO:0000256" key="5">
    <source>
        <dbReference type="ARBA" id="ARBA00023242"/>
    </source>
</evidence>
<dbReference type="GO" id="GO:0048766">
    <property type="term" value="P:root hair initiation"/>
    <property type="evidence" value="ECO:0007669"/>
    <property type="project" value="UniProtKB-ARBA"/>
</dbReference>
<dbReference type="eggNOG" id="ENOG502R684">
    <property type="taxonomic scope" value="Eukaryota"/>
</dbReference>
<comment type="subcellular location">
    <subcellularLocation>
        <location evidence="1">Nucleus</location>
    </subcellularLocation>
</comment>
<feature type="region of interest" description="Disordered" evidence="6">
    <location>
        <begin position="172"/>
        <end position="278"/>
    </location>
</feature>
<accession>W9SIP4</accession>
<dbReference type="Pfam" id="PF00010">
    <property type="entry name" value="HLH"/>
    <property type="match status" value="1"/>
</dbReference>
<reference evidence="9" key="1">
    <citation type="submission" date="2013-01" db="EMBL/GenBank/DDBJ databases">
        <title>Draft Genome Sequence of a Mulberry Tree, Morus notabilis C.K. Schneid.</title>
        <authorList>
            <person name="He N."/>
            <person name="Zhao S."/>
        </authorList>
    </citation>
    <scope>NUCLEOTIDE SEQUENCE</scope>
</reference>
<dbReference type="AlphaFoldDB" id="W9SIP4"/>
<evidence type="ECO:0000313" key="8">
    <source>
        <dbReference type="EMBL" id="EXC31115.1"/>
    </source>
</evidence>
<evidence type="ECO:0000259" key="7">
    <source>
        <dbReference type="PROSITE" id="PS50888"/>
    </source>
</evidence>
<gene>
    <name evidence="8" type="ORF">L484_000908</name>
</gene>
<feature type="domain" description="BHLH" evidence="7">
    <location>
        <begin position="267"/>
        <end position="316"/>
    </location>
</feature>
<dbReference type="PANTHER" id="PTHR16223">
    <property type="entry name" value="TRANSCRIPTION FACTOR BHLH83-RELATED"/>
    <property type="match status" value="1"/>
</dbReference>
<dbReference type="EMBL" id="KE346232">
    <property type="protein sequence ID" value="EXC31115.1"/>
    <property type="molecule type" value="Genomic_DNA"/>
</dbReference>
<dbReference type="GO" id="GO:0005634">
    <property type="term" value="C:nucleus"/>
    <property type="evidence" value="ECO:0007669"/>
    <property type="project" value="UniProtKB-SubCell"/>
</dbReference>
<dbReference type="SUPFAM" id="SSF47459">
    <property type="entry name" value="HLH, helix-loop-helix DNA-binding domain"/>
    <property type="match status" value="1"/>
</dbReference>
<keyword evidence="9" id="KW-1185">Reference proteome</keyword>
<feature type="compositionally biased region" description="Basic and acidic residues" evidence="6">
    <location>
        <begin position="228"/>
        <end position="237"/>
    </location>
</feature>
<dbReference type="GO" id="GO:0000978">
    <property type="term" value="F:RNA polymerase II cis-regulatory region sequence-specific DNA binding"/>
    <property type="evidence" value="ECO:0007669"/>
    <property type="project" value="TreeGrafter"/>
</dbReference>
<dbReference type="FunFam" id="4.10.280.10:FF:000022">
    <property type="entry name" value="Basic helix-loop-helix transcription factor"/>
    <property type="match status" value="1"/>
</dbReference>
<evidence type="ECO:0000256" key="2">
    <source>
        <dbReference type="ARBA" id="ARBA00023015"/>
    </source>
</evidence>
<protein>
    <submittedName>
        <fullName evidence="8">Transcription factor bHLH85</fullName>
    </submittedName>
</protein>
<dbReference type="PANTHER" id="PTHR16223:SF338">
    <property type="entry name" value="TRANSCRIPTION FACTOR RSL2"/>
    <property type="match status" value="1"/>
</dbReference>
<dbReference type="CDD" id="cd11454">
    <property type="entry name" value="bHLH_AtIND_like"/>
    <property type="match status" value="1"/>
</dbReference>
<dbReference type="Proteomes" id="UP000030645">
    <property type="component" value="Unassembled WGS sequence"/>
</dbReference>
<sequence>MDLLGGFSAGEWSPLNEIYNSEDHVDYDHDHDQLMAAHMDCAVANYNIIMGASSLEALPFTIWPSNDSTIVHDVAGSTYNQDHAPKFGSSQIANYQPADTNSVASNVAFWGDRGANLFLINDHQWLNINHQEVSCNGEESGGSQTTAAHVVPQLKWEVPDQMMITVPDQLNMEDGSDLVSGNSKKRSRSSTPDDQDPKKYKRNVVKPRKNKKLGLSDNEEDTSAGSGEHSDASHEDLGAGMASSPSPSLKEAAAPNLNGKKRATRGSATDPQSIYARKRREKINERLRILQNLVPNGTKVDISTMLEEAVQYVKFLQLQIKLLSSDDLWMYAPLAYNGMDIGLDHLRLAAPRQL</sequence>
<dbReference type="SMART" id="SM00353">
    <property type="entry name" value="HLH"/>
    <property type="match status" value="1"/>
</dbReference>
<dbReference type="KEGG" id="mnt:21384529"/>
<name>W9SIP4_9ROSA</name>
<organism evidence="8 9">
    <name type="scientific">Morus notabilis</name>
    <dbReference type="NCBI Taxonomy" id="981085"/>
    <lineage>
        <taxon>Eukaryota</taxon>
        <taxon>Viridiplantae</taxon>
        <taxon>Streptophyta</taxon>
        <taxon>Embryophyta</taxon>
        <taxon>Tracheophyta</taxon>
        <taxon>Spermatophyta</taxon>
        <taxon>Magnoliopsida</taxon>
        <taxon>eudicotyledons</taxon>
        <taxon>Gunneridae</taxon>
        <taxon>Pentapetalae</taxon>
        <taxon>rosids</taxon>
        <taxon>fabids</taxon>
        <taxon>Rosales</taxon>
        <taxon>Moraceae</taxon>
        <taxon>Moreae</taxon>
        <taxon>Morus</taxon>
    </lineage>
</organism>
<dbReference type="InterPro" id="IPR036638">
    <property type="entry name" value="HLH_DNA-bd_sf"/>
</dbReference>
<dbReference type="STRING" id="981085.W9SIP4"/>
<dbReference type="Gene3D" id="4.10.280.10">
    <property type="entry name" value="Helix-loop-helix DNA-binding domain"/>
    <property type="match status" value="1"/>
</dbReference>
<dbReference type="OrthoDB" id="651283at2759"/>
<dbReference type="InterPro" id="IPR045843">
    <property type="entry name" value="IND-like"/>
</dbReference>
<evidence type="ECO:0000256" key="3">
    <source>
        <dbReference type="ARBA" id="ARBA00023125"/>
    </source>
</evidence>
<dbReference type="GO" id="GO:0046983">
    <property type="term" value="F:protein dimerization activity"/>
    <property type="evidence" value="ECO:0007669"/>
    <property type="project" value="InterPro"/>
</dbReference>
<dbReference type="InterPro" id="IPR011598">
    <property type="entry name" value="bHLH_dom"/>
</dbReference>
<evidence type="ECO:0000313" key="9">
    <source>
        <dbReference type="Proteomes" id="UP000030645"/>
    </source>
</evidence>
<keyword evidence="2" id="KW-0805">Transcription regulation</keyword>
<dbReference type="PROSITE" id="PS50888">
    <property type="entry name" value="BHLH"/>
    <property type="match status" value="1"/>
</dbReference>
<keyword evidence="5" id="KW-0539">Nucleus</keyword>
<evidence type="ECO:0000256" key="4">
    <source>
        <dbReference type="ARBA" id="ARBA00023163"/>
    </source>
</evidence>
<evidence type="ECO:0000256" key="6">
    <source>
        <dbReference type="SAM" id="MobiDB-lite"/>
    </source>
</evidence>
<evidence type="ECO:0000256" key="1">
    <source>
        <dbReference type="ARBA" id="ARBA00004123"/>
    </source>
</evidence>
<proteinExistence type="predicted"/>
<keyword evidence="4" id="KW-0804">Transcription</keyword>
<dbReference type="GO" id="GO:0000981">
    <property type="term" value="F:DNA-binding transcription factor activity, RNA polymerase II-specific"/>
    <property type="evidence" value="ECO:0007669"/>
    <property type="project" value="TreeGrafter"/>
</dbReference>
<feature type="compositionally biased region" description="Basic residues" evidence="6">
    <location>
        <begin position="199"/>
        <end position="212"/>
    </location>
</feature>
<keyword evidence="3" id="KW-0238">DNA-binding</keyword>